<evidence type="ECO:0000256" key="2">
    <source>
        <dbReference type="ARBA" id="ARBA00004555"/>
    </source>
</evidence>
<dbReference type="SMART" id="SM00273">
    <property type="entry name" value="ENTH"/>
    <property type="match status" value="1"/>
</dbReference>
<dbReference type="AlphaFoldDB" id="A0A835GYW9"/>
<sequence>MPSKFRRALGAVKDQTSIGLAKVSTNNSSNLEVAIVKATTHEEVPVEDRYINEILLLISSNKLYAAACAQTLAKRISRTRNWIVALKSLMIVLRVLQDGDPYFPREVLITMKHGGKILNLSNFRDDYNSSPWDYTAFVRTMALYLNDRLECFLTGRLQRRMVLKERDYYQYQPNRQRYNEHVRDMKPAVLLDRITYWQRLLDRAIGTRPTGAAKTNRLVQISLYALVRETFDLYRDISDGLALLLDSFFHLQHKSCVDAYQACIKSSKQFKDLSDFYAVCKDIGVGRSSEYPSVQKISEELIDTLQEFLKDKTSFPSKHHPPQLLLPPPVPNGNCRSTSGRKAYSDHSDSEPVERMSIEGRRSVARSEPHNHNRHRGISLEDLISATDIGTSPGFSVDKERKPVQLQPSSSIEDFLSMDTASPARSADHERNCGSSGKHSPGDDLLSLHTAGTSPAMSIDQRTSSALDLGHFDDHLQNQQNEPSISGQENVSRDDWELVLAETANSISSTENLIRSKSTFPDNLYNQTSTSQGQSSYNNPFLTLANELPIVHSPADSFLSFPTFHATPTFCAQNPNGTIENDLFNLPMNTVQTSSQVTMSQPHIVHEQQLWLQNQNEIIAKHIF</sequence>
<dbReference type="PANTHER" id="PTHR22951">
    <property type="entry name" value="CLATHRIN ASSEMBLY PROTEIN"/>
    <property type="match status" value="1"/>
</dbReference>
<dbReference type="FunFam" id="1.25.40.90:FF:000019">
    <property type="entry name" value="Clathrin coat assembly protein"/>
    <property type="match status" value="1"/>
</dbReference>
<keyword evidence="4" id="KW-0254">Endocytosis</keyword>
<evidence type="ECO:0000256" key="1">
    <source>
        <dbReference type="ARBA" id="ARBA00004132"/>
    </source>
</evidence>
<feature type="domain" description="ENTH" evidence="10">
    <location>
        <begin position="23"/>
        <end position="159"/>
    </location>
</feature>
<dbReference type="SUPFAM" id="SSF89009">
    <property type="entry name" value="GAT-like domain"/>
    <property type="match status" value="1"/>
</dbReference>
<comment type="caution">
    <text evidence="11">The sequence shown here is derived from an EMBL/GenBank/DDBJ whole genome shotgun (WGS) entry which is preliminary data.</text>
</comment>
<proteinExistence type="predicted"/>
<evidence type="ECO:0000256" key="5">
    <source>
        <dbReference type="ARBA" id="ARBA00023034"/>
    </source>
</evidence>
<protein>
    <recommendedName>
        <fullName evidence="10">ENTH domain-containing protein</fullName>
    </recommendedName>
</protein>
<keyword evidence="5" id="KW-0333">Golgi apparatus</keyword>
<keyword evidence="12" id="KW-1185">Reference proteome</keyword>
<evidence type="ECO:0000256" key="7">
    <source>
        <dbReference type="ARBA" id="ARBA00023176"/>
    </source>
</evidence>
<gene>
    <name evidence="11" type="ORF">IFM89_010494</name>
</gene>
<accession>A0A835GYW9</accession>
<dbReference type="Proteomes" id="UP000631114">
    <property type="component" value="Unassembled WGS sequence"/>
</dbReference>
<dbReference type="FunFam" id="1.20.58.150:FF:000005">
    <property type="entry name" value="putative clathrin assembly protein At2g25430"/>
    <property type="match status" value="1"/>
</dbReference>
<keyword evidence="8" id="KW-0968">Cytoplasmic vesicle</keyword>
<dbReference type="GO" id="GO:0006900">
    <property type="term" value="P:vesicle budding from membrane"/>
    <property type="evidence" value="ECO:0007669"/>
    <property type="project" value="TreeGrafter"/>
</dbReference>
<evidence type="ECO:0000256" key="4">
    <source>
        <dbReference type="ARBA" id="ARBA00022583"/>
    </source>
</evidence>
<dbReference type="GO" id="GO:0048268">
    <property type="term" value="P:clathrin coat assembly"/>
    <property type="evidence" value="ECO:0007669"/>
    <property type="project" value="InterPro"/>
</dbReference>
<evidence type="ECO:0000313" key="12">
    <source>
        <dbReference type="Proteomes" id="UP000631114"/>
    </source>
</evidence>
<dbReference type="Pfam" id="PF07651">
    <property type="entry name" value="ANTH"/>
    <property type="match status" value="1"/>
</dbReference>
<dbReference type="GO" id="GO:0005905">
    <property type="term" value="C:clathrin-coated pit"/>
    <property type="evidence" value="ECO:0007669"/>
    <property type="project" value="UniProtKB-SubCell"/>
</dbReference>
<evidence type="ECO:0000256" key="3">
    <source>
        <dbReference type="ARBA" id="ARBA00004600"/>
    </source>
</evidence>
<keyword evidence="6" id="KW-0472">Membrane</keyword>
<evidence type="ECO:0000256" key="8">
    <source>
        <dbReference type="ARBA" id="ARBA00023329"/>
    </source>
</evidence>
<dbReference type="PANTHER" id="PTHR22951:SF75">
    <property type="entry name" value="CLATHRIN COAT ASSEMBLY PROTEIN AP180"/>
    <property type="match status" value="1"/>
</dbReference>
<feature type="region of interest" description="Disordered" evidence="9">
    <location>
        <begin position="336"/>
        <end position="356"/>
    </location>
</feature>
<dbReference type="GO" id="GO:0072583">
    <property type="term" value="P:clathrin-dependent endocytosis"/>
    <property type="evidence" value="ECO:0007669"/>
    <property type="project" value="InterPro"/>
</dbReference>
<dbReference type="InterPro" id="IPR013809">
    <property type="entry name" value="ENTH"/>
</dbReference>
<feature type="compositionally biased region" description="Basic and acidic residues" evidence="9">
    <location>
        <begin position="343"/>
        <end position="356"/>
    </location>
</feature>
<dbReference type="EMBL" id="JADFTS010000009">
    <property type="protein sequence ID" value="KAF9588468.1"/>
    <property type="molecule type" value="Genomic_DNA"/>
</dbReference>
<dbReference type="GO" id="GO:0005546">
    <property type="term" value="F:phosphatidylinositol-4,5-bisphosphate binding"/>
    <property type="evidence" value="ECO:0007669"/>
    <property type="project" value="TreeGrafter"/>
</dbReference>
<dbReference type="InterPro" id="IPR045192">
    <property type="entry name" value="AP180-like"/>
</dbReference>
<dbReference type="GO" id="GO:0005794">
    <property type="term" value="C:Golgi apparatus"/>
    <property type="evidence" value="ECO:0007669"/>
    <property type="project" value="UniProtKB-SubCell"/>
</dbReference>
<evidence type="ECO:0000313" key="11">
    <source>
        <dbReference type="EMBL" id="KAF9588468.1"/>
    </source>
</evidence>
<reference evidence="11 12" key="1">
    <citation type="submission" date="2020-10" db="EMBL/GenBank/DDBJ databases">
        <title>The Coptis chinensis genome and diversification of protoberbering-type alkaloids.</title>
        <authorList>
            <person name="Wang B."/>
            <person name="Shu S."/>
            <person name="Song C."/>
            <person name="Liu Y."/>
        </authorList>
    </citation>
    <scope>NUCLEOTIDE SEQUENCE [LARGE SCALE GENOMIC DNA]</scope>
    <source>
        <strain evidence="11">HL-2020</strain>
        <tissue evidence="11">Leaf</tissue>
    </source>
</reference>
<dbReference type="InterPro" id="IPR008942">
    <property type="entry name" value="ENTH_VHS"/>
</dbReference>
<dbReference type="CDD" id="cd16987">
    <property type="entry name" value="ANTH_N_AP180_plant"/>
    <property type="match status" value="1"/>
</dbReference>
<dbReference type="InterPro" id="IPR011417">
    <property type="entry name" value="ANTH_dom"/>
</dbReference>
<dbReference type="OrthoDB" id="44015at2759"/>
<organism evidence="11 12">
    <name type="scientific">Coptis chinensis</name>
    <dbReference type="NCBI Taxonomy" id="261450"/>
    <lineage>
        <taxon>Eukaryota</taxon>
        <taxon>Viridiplantae</taxon>
        <taxon>Streptophyta</taxon>
        <taxon>Embryophyta</taxon>
        <taxon>Tracheophyta</taxon>
        <taxon>Spermatophyta</taxon>
        <taxon>Magnoliopsida</taxon>
        <taxon>Ranunculales</taxon>
        <taxon>Ranunculaceae</taxon>
        <taxon>Coptidoideae</taxon>
        <taxon>Coptis</taxon>
    </lineage>
</organism>
<evidence type="ECO:0000256" key="6">
    <source>
        <dbReference type="ARBA" id="ARBA00023136"/>
    </source>
</evidence>
<dbReference type="Gene3D" id="1.20.58.150">
    <property type="entry name" value="ANTH domain"/>
    <property type="match status" value="1"/>
</dbReference>
<evidence type="ECO:0000256" key="9">
    <source>
        <dbReference type="SAM" id="MobiDB-lite"/>
    </source>
</evidence>
<dbReference type="InterPro" id="IPR014712">
    <property type="entry name" value="ANTH_dom_sf"/>
</dbReference>
<dbReference type="PROSITE" id="PS50942">
    <property type="entry name" value="ENTH"/>
    <property type="match status" value="1"/>
</dbReference>
<dbReference type="SUPFAM" id="SSF48464">
    <property type="entry name" value="ENTH/VHS domain"/>
    <property type="match status" value="1"/>
</dbReference>
<keyword evidence="7" id="KW-0168">Coated pit</keyword>
<name>A0A835GYW9_9MAGN</name>
<dbReference type="GO" id="GO:0030136">
    <property type="term" value="C:clathrin-coated vesicle"/>
    <property type="evidence" value="ECO:0007669"/>
    <property type="project" value="UniProtKB-SubCell"/>
</dbReference>
<dbReference type="GO" id="GO:0005545">
    <property type="term" value="F:1-phosphatidylinositol binding"/>
    <property type="evidence" value="ECO:0007669"/>
    <property type="project" value="InterPro"/>
</dbReference>
<feature type="region of interest" description="Disordered" evidence="9">
    <location>
        <begin position="391"/>
        <end position="457"/>
    </location>
</feature>
<dbReference type="GO" id="GO:0000149">
    <property type="term" value="F:SNARE binding"/>
    <property type="evidence" value="ECO:0007669"/>
    <property type="project" value="TreeGrafter"/>
</dbReference>
<dbReference type="InterPro" id="IPR048050">
    <property type="entry name" value="ANTH_N_plant"/>
</dbReference>
<dbReference type="Gene3D" id="1.25.40.90">
    <property type="match status" value="1"/>
</dbReference>
<evidence type="ECO:0000259" key="10">
    <source>
        <dbReference type="PROSITE" id="PS50942"/>
    </source>
</evidence>
<dbReference type="GO" id="GO:0032050">
    <property type="term" value="F:clathrin heavy chain binding"/>
    <property type="evidence" value="ECO:0007669"/>
    <property type="project" value="TreeGrafter"/>
</dbReference>
<comment type="subcellular location">
    <subcellularLocation>
        <location evidence="1">Cytoplasmic vesicle</location>
        <location evidence="1">Clathrin-coated vesicle</location>
    </subcellularLocation>
    <subcellularLocation>
        <location evidence="2">Golgi apparatus</location>
    </subcellularLocation>
    <subcellularLocation>
        <location evidence="3">Membrane</location>
        <location evidence="3">Clathrin-coated pit</location>
    </subcellularLocation>
</comment>